<proteinExistence type="predicted"/>
<dbReference type="EMBL" id="QLNQ01000023">
    <property type="protein sequence ID" value="RCK64027.1"/>
    <property type="molecule type" value="Genomic_DNA"/>
</dbReference>
<evidence type="ECO:0000313" key="2">
    <source>
        <dbReference type="EMBL" id="RCK64027.1"/>
    </source>
</evidence>
<gene>
    <name evidence="2" type="ORF">Cantr_10645</name>
</gene>
<keyword evidence="3" id="KW-1185">Reference proteome</keyword>
<feature type="compositionally biased region" description="Polar residues" evidence="1">
    <location>
        <begin position="46"/>
        <end position="67"/>
    </location>
</feature>
<dbReference type="Gene3D" id="1.10.10.60">
    <property type="entry name" value="Homeodomain-like"/>
    <property type="match status" value="1"/>
</dbReference>
<dbReference type="AlphaFoldDB" id="A0A367YE04"/>
<dbReference type="Proteomes" id="UP000253472">
    <property type="component" value="Unassembled WGS sequence"/>
</dbReference>
<feature type="region of interest" description="Disordered" evidence="1">
    <location>
        <begin position="1"/>
        <end position="97"/>
    </location>
</feature>
<organism evidence="2 3">
    <name type="scientific">Candida viswanathii</name>
    <dbReference type="NCBI Taxonomy" id="5486"/>
    <lineage>
        <taxon>Eukaryota</taxon>
        <taxon>Fungi</taxon>
        <taxon>Dikarya</taxon>
        <taxon>Ascomycota</taxon>
        <taxon>Saccharomycotina</taxon>
        <taxon>Pichiomycetes</taxon>
        <taxon>Debaryomycetaceae</taxon>
        <taxon>Candida/Lodderomyces clade</taxon>
        <taxon>Candida</taxon>
    </lineage>
</organism>
<dbReference type="OrthoDB" id="4027793at2759"/>
<feature type="compositionally biased region" description="Acidic residues" evidence="1">
    <location>
        <begin position="20"/>
        <end position="41"/>
    </location>
</feature>
<evidence type="ECO:0000256" key="1">
    <source>
        <dbReference type="SAM" id="MobiDB-lite"/>
    </source>
</evidence>
<name>A0A367YE04_9ASCO</name>
<accession>A0A367YE04</accession>
<reference evidence="2 3" key="1">
    <citation type="submission" date="2018-06" db="EMBL/GenBank/DDBJ databases">
        <title>Whole genome sequencing of Candida tropicalis (genome annotated by CSBL at Korea University).</title>
        <authorList>
            <person name="Ahn J."/>
        </authorList>
    </citation>
    <scope>NUCLEOTIDE SEQUENCE [LARGE SCALE GENOMIC DNA]</scope>
    <source>
        <strain evidence="2 3">ATCC 20962</strain>
    </source>
</reference>
<sequence>MSTPYTPTFDTPGLTLDDSLFPDDAEPSDDTLILEESEPESEAGGNHNNQAAPIIVGSSSSHIATNSPPVPESGEPPKFGDVSNDTPKPKKAGTRLTERRELTAEKRIYLYGFQDGMNLYQRELEKYYESQLVKIRSDPMYASIRTKLKGLVKPPKISLDKQSEAAGCKSSTFRDTIKRRKLRPTGQSLERSGPKNRKISKEIEPSILEYVKANPRLSHKDIIQHFGIQASTATLKRFLKVQGYEYDNKTKSIVQKKTK</sequence>
<comment type="caution">
    <text evidence="2">The sequence shown here is derived from an EMBL/GenBank/DDBJ whole genome shotgun (WGS) entry which is preliminary data.</text>
</comment>
<protein>
    <submittedName>
        <fullName evidence="2">Uncharacterized protein</fullName>
    </submittedName>
</protein>
<evidence type="ECO:0000313" key="3">
    <source>
        <dbReference type="Proteomes" id="UP000253472"/>
    </source>
</evidence>